<reference evidence="1" key="1">
    <citation type="submission" date="2022-06" db="EMBL/GenBank/DDBJ databases">
        <authorList>
            <person name="Legras J.-L."/>
            <person name="Devillers H."/>
            <person name="Grondin C."/>
        </authorList>
    </citation>
    <scope>NUCLEOTIDE SEQUENCE</scope>
    <source>
        <strain evidence="1">CLIB 1444</strain>
    </source>
</reference>
<proteinExistence type="predicted"/>
<sequence>MNSIKVFLNSIDNLMPNEGKDDDSQLNETGEGEMIREKDIEGAEQEQEEGQDLEEKQDQQKVQSNDNLNDNENNEQTQGLGLSFETQTESEQANQKNGIFTMLINGIVFIPNLIFIKPLVLFWNILLYPINYLIKSIELNNYQINSKTELIKHENILSNNIKSPSSSSKFIIPPPQRLFPLVRNPQKIKRKTLVLDLDETLIHSLSQGSPRTLTNNNSSVIEIKLNNIATLYHVHKRPYCDFFLKEISKWFDLYIFTASVKEYADPIIDWLESEIPSPVFKKRFYRNDCTYRNGVGYIKDLSKFFESDELKNTIILDNSPISYALHEDNAVGIEGWINDLGDKELLNLLPMLQSLSICIDVRFILGLKQGEKIIE</sequence>
<protein>
    <submittedName>
        <fullName evidence="1">Nuclear envelope morphology protein 1</fullName>
    </submittedName>
</protein>
<organism evidence="1 2">
    <name type="scientific">[Candida] jaroonii</name>
    <dbReference type="NCBI Taxonomy" id="467808"/>
    <lineage>
        <taxon>Eukaryota</taxon>
        <taxon>Fungi</taxon>
        <taxon>Dikarya</taxon>
        <taxon>Ascomycota</taxon>
        <taxon>Saccharomycotina</taxon>
        <taxon>Pichiomycetes</taxon>
        <taxon>Debaryomycetaceae</taxon>
        <taxon>Yamadazyma</taxon>
    </lineage>
</organism>
<evidence type="ECO:0000313" key="2">
    <source>
        <dbReference type="Proteomes" id="UP001152531"/>
    </source>
</evidence>
<evidence type="ECO:0000313" key="1">
    <source>
        <dbReference type="EMBL" id="CAH6721849.1"/>
    </source>
</evidence>
<gene>
    <name evidence="1" type="ORF">CLIB1444_07S03840</name>
</gene>
<dbReference type="EMBL" id="CALSDN010000007">
    <property type="protein sequence ID" value="CAH6721849.1"/>
    <property type="molecule type" value="Genomic_DNA"/>
</dbReference>
<dbReference type="Proteomes" id="UP001152531">
    <property type="component" value="Unassembled WGS sequence"/>
</dbReference>
<comment type="caution">
    <text evidence="1">The sequence shown here is derived from an EMBL/GenBank/DDBJ whole genome shotgun (WGS) entry which is preliminary data.</text>
</comment>
<accession>A0ACA9YB47</accession>
<keyword evidence="2" id="KW-1185">Reference proteome</keyword>
<name>A0ACA9YB47_9ASCO</name>